<gene>
    <name evidence="1" type="ORF">CYY_010209</name>
</gene>
<dbReference type="AlphaFoldDB" id="A0A8J4PK86"/>
<proteinExistence type="predicted"/>
<keyword evidence="2" id="KW-1185">Reference proteome</keyword>
<comment type="caution">
    <text evidence="1">The sequence shown here is derived from an EMBL/GenBank/DDBJ whole genome shotgun (WGS) entry which is preliminary data.</text>
</comment>
<evidence type="ECO:0000313" key="2">
    <source>
        <dbReference type="Proteomes" id="UP000695562"/>
    </source>
</evidence>
<reference evidence="1" key="1">
    <citation type="submission" date="2020-01" db="EMBL/GenBank/DDBJ databases">
        <title>Development of genomics and gene disruption for Polysphondylium violaceum indicates a role for the polyketide synthase stlB in stalk morphogenesis.</title>
        <authorList>
            <person name="Narita B."/>
            <person name="Kawabe Y."/>
            <person name="Kin K."/>
            <person name="Saito T."/>
            <person name="Gibbs R."/>
            <person name="Kuspa A."/>
            <person name="Muzny D."/>
            <person name="Queller D."/>
            <person name="Richards S."/>
            <person name="Strassman J."/>
            <person name="Sucgang R."/>
            <person name="Worley K."/>
            <person name="Schaap P."/>
        </authorList>
    </citation>
    <scope>NUCLEOTIDE SEQUENCE</scope>
    <source>
        <strain evidence="1">QSvi11</strain>
    </source>
</reference>
<protein>
    <submittedName>
        <fullName evidence="1">Uncharacterized protein</fullName>
    </submittedName>
</protein>
<evidence type="ECO:0000313" key="1">
    <source>
        <dbReference type="EMBL" id="KAF2068467.1"/>
    </source>
</evidence>
<dbReference type="Proteomes" id="UP000695562">
    <property type="component" value="Unassembled WGS sequence"/>
</dbReference>
<accession>A0A8J4PK86</accession>
<sequence>MDKVDSFVCNRFCSGSKGIYANPEIMADVLQHKQSLLYIHHLRINSLLVPDDFRSETIQQLMEFSRKKENQYKTKIGLSTIHYLERYKFISVSVPIPTPTPQC</sequence>
<name>A0A8J4PK86_9MYCE</name>
<organism evidence="1 2">
    <name type="scientific">Polysphondylium violaceum</name>
    <dbReference type="NCBI Taxonomy" id="133409"/>
    <lineage>
        <taxon>Eukaryota</taxon>
        <taxon>Amoebozoa</taxon>
        <taxon>Evosea</taxon>
        <taxon>Eumycetozoa</taxon>
        <taxon>Dictyostelia</taxon>
        <taxon>Dictyosteliales</taxon>
        <taxon>Dictyosteliaceae</taxon>
        <taxon>Polysphondylium</taxon>
    </lineage>
</organism>
<dbReference type="EMBL" id="AJWJ01000974">
    <property type="protein sequence ID" value="KAF2068467.1"/>
    <property type="molecule type" value="Genomic_DNA"/>
</dbReference>